<gene>
    <name evidence="3" type="ORF">SAMN05421806_101279</name>
</gene>
<dbReference type="Pfam" id="PF08241">
    <property type="entry name" value="Methyltransf_11"/>
    <property type="match status" value="1"/>
</dbReference>
<dbReference type="EMBL" id="FNFF01000001">
    <property type="protein sequence ID" value="SDJ41105.1"/>
    <property type="molecule type" value="Genomic_DNA"/>
</dbReference>
<sequence>MSTHTTESGHTAEPGHTEESGHTADPERDPVPQLVALLDAHDALPAARRLRARTYELLDAGPGRRIVDAGCGAGRAVGELGERGARAVGVDIDPDMLRIARERHPQAEFRAADLAELPFGDATSDGYRADKVLHTLPDPSRALAEARRVLVPGGRAVLVGQDWDTFVVDAADPALTRTIVQARADLVTNPRAARAHRALLLDAGFTDVTVEVHTSVFTDHGALALLGGFAAAAARTGAITAEESAAWMEDQRQRAAADRLFAAVPMFLAAGIRP</sequence>
<keyword evidence="4" id="KW-1185">Reference proteome</keyword>
<dbReference type="GO" id="GO:0032259">
    <property type="term" value="P:methylation"/>
    <property type="evidence" value="ECO:0007669"/>
    <property type="project" value="UniProtKB-KW"/>
</dbReference>
<keyword evidence="3" id="KW-0830">Ubiquinone</keyword>
<evidence type="ECO:0000259" key="2">
    <source>
        <dbReference type="Pfam" id="PF08241"/>
    </source>
</evidence>
<dbReference type="SUPFAM" id="SSF53335">
    <property type="entry name" value="S-adenosyl-L-methionine-dependent methyltransferases"/>
    <property type="match status" value="1"/>
</dbReference>
<feature type="compositionally biased region" description="Basic and acidic residues" evidence="1">
    <location>
        <begin position="13"/>
        <end position="29"/>
    </location>
</feature>
<dbReference type="STRING" id="417292.SAMN05421806_101279"/>
<dbReference type="Proteomes" id="UP000199155">
    <property type="component" value="Unassembled WGS sequence"/>
</dbReference>
<dbReference type="Gene3D" id="3.40.50.150">
    <property type="entry name" value="Vaccinia Virus protein VP39"/>
    <property type="match status" value="1"/>
</dbReference>
<dbReference type="InterPro" id="IPR013216">
    <property type="entry name" value="Methyltransf_11"/>
</dbReference>
<feature type="region of interest" description="Disordered" evidence="1">
    <location>
        <begin position="1"/>
        <end position="29"/>
    </location>
</feature>
<dbReference type="PANTHER" id="PTHR43591">
    <property type="entry name" value="METHYLTRANSFERASE"/>
    <property type="match status" value="1"/>
</dbReference>
<protein>
    <submittedName>
        <fullName evidence="3">Ubiquinone/menaquinone biosynthesis C-methylase UbiE</fullName>
    </submittedName>
</protein>
<dbReference type="RefSeq" id="WP_093606775.1">
    <property type="nucleotide sequence ID" value="NZ_FNFF01000001.1"/>
</dbReference>
<accession>A0A1G8TJM6</accession>
<dbReference type="CDD" id="cd02440">
    <property type="entry name" value="AdoMet_MTases"/>
    <property type="match status" value="1"/>
</dbReference>
<proteinExistence type="predicted"/>
<evidence type="ECO:0000256" key="1">
    <source>
        <dbReference type="SAM" id="MobiDB-lite"/>
    </source>
</evidence>
<dbReference type="OrthoDB" id="3636702at2"/>
<evidence type="ECO:0000313" key="4">
    <source>
        <dbReference type="Proteomes" id="UP000199155"/>
    </source>
</evidence>
<keyword evidence="3" id="KW-0808">Transferase</keyword>
<dbReference type="GO" id="GO:0008757">
    <property type="term" value="F:S-adenosylmethionine-dependent methyltransferase activity"/>
    <property type="evidence" value="ECO:0007669"/>
    <property type="project" value="InterPro"/>
</dbReference>
<dbReference type="PANTHER" id="PTHR43591:SF24">
    <property type="entry name" value="2-METHOXY-6-POLYPRENYL-1,4-BENZOQUINOL METHYLASE, MITOCHONDRIAL"/>
    <property type="match status" value="1"/>
</dbReference>
<keyword evidence="3" id="KW-0489">Methyltransferase</keyword>
<dbReference type="InterPro" id="IPR029063">
    <property type="entry name" value="SAM-dependent_MTases_sf"/>
</dbReference>
<reference evidence="3 4" key="1">
    <citation type="submission" date="2016-10" db="EMBL/GenBank/DDBJ databases">
        <authorList>
            <person name="de Groot N.N."/>
        </authorList>
    </citation>
    <scope>NUCLEOTIDE SEQUENCE [LARGE SCALE GENOMIC DNA]</scope>
    <source>
        <strain evidence="3 4">CGMCC 4.5727</strain>
    </source>
</reference>
<evidence type="ECO:0000313" key="3">
    <source>
        <dbReference type="EMBL" id="SDJ41105.1"/>
    </source>
</evidence>
<dbReference type="AlphaFoldDB" id="A0A1G8TJM6"/>
<feature type="domain" description="Methyltransferase type 11" evidence="2">
    <location>
        <begin position="67"/>
        <end position="157"/>
    </location>
</feature>
<organism evidence="3 4">
    <name type="scientific">Streptomyces indicus</name>
    <dbReference type="NCBI Taxonomy" id="417292"/>
    <lineage>
        <taxon>Bacteria</taxon>
        <taxon>Bacillati</taxon>
        <taxon>Actinomycetota</taxon>
        <taxon>Actinomycetes</taxon>
        <taxon>Kitasatosporales</taxon>
        <taxon>Streptomycetaceae</taxon>
        <taxon>Streptomyces</taxon>
    </lineage>
</organism>
<name>A0A1G8TJM6_9ACTN</name>